<dbReference type="Proteomes" id="UP000494365">
    <property type="component" value="Unassembled WGS sequence"/>
</dbReference>
<proteinExistence type="predicted"/>
<organism evidence="2 3">
    <name type="scientific">Paraburkholderia ultramafica</name>
    <dbReference type="NCBI Taxonomy" id="1544867"/>
    <lineage>
        <taxon>Bacteria</taxon>
        <taxon>Pseudomonadati</taxon>
        <taxon>Pseudomonadota</taxon>
        <taxon>Betaproteobacteria</taxon>
        <taxon>Burkholderiales</taxon>
        <taxon>Burkholderiaceae</taxon>
        <taxon>Paraburkholderia</taxon>
    </lineage>
</organism>
<sequence>MTNFTITERRGRAALPGWAWFVMLWCVGCGGAFVVAEVFKVFMNVTLFAVMR</sequence>
<evidence type="ECO:0000256" key="1">
    <source>
        <dbReference type="SAM" id="Phobius"/>
    </source>
</evidence>
<gene>
    <name evidence="2" type="ORF">LMG28614_00870</name>
</gene>
<evidence type="ECO:0000313" key="2">
    <source>
        <dbReference type="EMBL" id="CAB3779558.1"/>
    </source>
</evidence>
<dbReference type="RefSeq" id="WP_175148324.1">
    <property type="nucleotide sequence ID" value="NZ_CADIKK010000003.1"/>
</dbReference>
<feature type="transmembrane region" description="Helical" evidence="1">
    <location>
        <begin position="18"/>
        <end position="42"/>
    </location>
</feature>
<reference evidence="2 3" key="1">
    <citation type="submission" date="2020-04" db="EMBL/GenBank/DDBJ databases">
        <authorList>
            <person name="De Canck E."/>
        </authorList>
    </citation>
    <scope>NUCLEOTIDE SEQUENCE [LARGE SCALE GENOMIC DNA]</scope>
    <source>
        <strain evidence="2 3">LMG 28614</strain>
    </source>
</reference>
<keyword evidence="3" id="KW-1185">Reference proteome</keyword>
<dbReference type="AlphaFoldDB" id="A0A6S7AVY8"/>
<keyword evidence="1" id="KW-0472">Membrane</keyword>
<dbReference type="EMBL" id="CADIKK010000003">
    <property type="protein sequence ID" value="CAB3779558.1"/>
    <property type="molecule type" value="Genomic_DNA"/>
</dbReference>
<protein>
    <recommendedName>
        <fullName evidence="4">DUF2474 domain-containing protein</fullName>
    </recommendedName>
</protein>
<evidence type="ECO:0000313" key="3">
    <source>
        <dbReference type="Proteomes" id="UP000494365"/>
    </source>
</evidence>
<evidence type="ECO:0008006" key="4">
    <source>
        <dbReference type="Google" id="ProtNLM"/>
    </source>
</evidence>
<keyword evidence="1" id="KW-0812">Transmembrane</keyword>
<name>A0A6S7AVY8_9BURK</name>
<keyword evidence="1" id="KW-1133">Transmembrane helix</keyword>
<accession>A0A6S7AVY8</accession>